<organism evidence="1 2">
    <name type="scientific">Plasmodium vivax India VII</name>
    <dbReference type="NCBI Taxonomy" id="1077284"/>
    <lineage>
        <taxon>Eukaryota</taxon>
        <taxon>Sar</taxon>
        <taxon>Alveolata</taxon>
        <taxon>Apicomplexa</taxon>
        <taxon>Aconoidasida</taxon>
        <taxon>Haemosporida</taxon>
        <taxon>Plasmodiidae</taxon>
        <taxon>Plasmodium</taxon>
        <taxon>Plasmodium (Plasmodium)</taxon>
    </lineage>
</organism>
<sequence length="330" mass="39447">MEYPDLTYYENGDDKIEISKLLKQLNLYKFYEEMDKEFYKNKELIHCQMCNDKLKGIANPEPELLELCIGVCNFISNNVDIEYFCNGTSCNNSCYHMKFRLYDHVMKINKFPDNIKKFYEALESISKSDHFKLKNCTILNFKLNKNEFMDFKYLYEFLFTYMDIRNNISKETDYNTQLYCKYIKIFFRFYNTIKDSCPNSNKCKYYSTLEELRNEFINRREINIIYDKCKYVKTPCEEGSNLSNDIPCLKERGNGFTIQISGDNPYNIINILFNFTPLGSLLRSRMNKRKNMLEHVYENNYDHLGNISKDKVTNSDSRGYNVLYQSDKNI</sequence>
<proteinExistence type="predicted"/>
<evidence type="ECO:0008006" key="3">
    <source>
        <dbReference type="Google" id="ProtNLM"/>
    </source>
</evidence>
<dbReference type="Proteomes" id="UP000053562">
    <property type="component" value="Unassembled WGS sequence"/>
</dbReference>
<dbReference type="Pfam" id="PF05795">
    <property type="entry name" value="Plasmodium_Vir"/>
    <property type="match status" value="1"/>
</dbReference>
<protein>
    <recommendedName>
        <fullName evidence="3">VIR protein</fullName>
    </recommendedName>
</protein>
<evidence type="ECO:0000313" key="1">
    <source>
        <dbReference type="EMBL" id="KMZ76865.1"/>
    </source>
</evidence>
<evidence type="ECO:0000313" key="2">
    <source>
        <dbReference type="Proteomes" id="UP000053562"/>
    </source>
</evidence>
<dbReference type="InterPro" id="IPR008780">
    <property type="entry name" value="Plasmodium_Vir"/>
</dbReference>
<accession>A0A0J9S2B5</accession>
<gene>
    <name evidence="1" type="ORF">PVIIG_05856</name>
</gene>
<dbReference type="AlphaFoldDB" id="A0A0J9S2B5"/>
<reference evidence="1 2" key="1">
    <citation type="submission" date="2011-08" db="EMBL/GenBank/DDBJ databases">
        <title>The Genome Sequence of Plasmodium vivax India VII.</title>
        <authorList>
            <consortium name="The Broad Institute Genome Sequencing Platform"/>
            <consortium name="The Broad Institute Genome Sequencing Center for Infectious Disease"/>
            <person name="Neafsey D."/>
            <person name="Carlton J."/>
            <person name="Barnwell J."/>
            <person name="Collins W."/>
            <person name="Escalante A."/>
            <person name="Mullikin J."/>
            <person name="Saul A."/>
            <person name="Guigo R."/>
            <person name="Camara F."/>
            <person name="Young S.K."/>
            <person name="Zeng Q."/>
            <person name="Gargeya S."/>
            <person name="Fitzgerald M."/>
            <person name="Haas B."/>
            <person name="Abouelleil A."/>
            <person name="Alvarado L."/>
            <person name="Arachchi H.M."/>
            <person name="Berlin A."/>
            <person name="Brown A."/>
            <person name="Chapman S.B."/>
            <person name="Chen Z."/>
            <person name="Dunbar C."/>
            <person name="Freedman E."/>
            <person name="Gearin G."/>
            <person name="Gellesch M."/>
            <person name="Goldberg J."/>
            <person name="Griggs A."/>
            <person name="Gujja S."/>
            <person name="Heiman D."/>
            <person name="Howarth C."/>
            <person name="Larson L."/>
            <person name="Lui A."/>
            <person name="MacDonald P.J.P."/>
            <person name="Montmayeur A."/>
            <person name="Murphy C."/>
            <person name="Neiman D."/>
            <person name="Pearson M."/>
            <person name="Priest M."/>
            <person name="Roberts A."/>
            <person name="Saif S."/>
            <person name="Shea T."/>
            <person name="Shenoy N."/>
            <person name="Sisk P."/>
            <person name="Stolte C."/>
            <person name="Sykes S."/>
            <person name="Wortman J."/>
            <person name="Nusbaum C."/>
            <person name="Birren B."/>
        </authorList>
    </citation>
    <scope>NUCLEOTIDE SEQUENCE [LARGE SCALE GENOMIC DNA]</scope>
    <source>
        <strain evidence="1 2">India VII</strain>
    </source>
</reference>
<name>A0A0J9S2B5_PLAVI</name>
<dbReference type="EMBL" id="KQ234592">
    <property type="protein sequence ID" value="KMZ76865.1"/>
    <property type="molecule type" value="Genomic_DNA"/>
</dbReference>